<keyword evidence="1" id="KW-1133">Transmembrane helix</keyword>
<evidence type="ECO:0000313" key="2">
    <source>
        <dbReference type="EMBL" id="WAR46853.1"/>
    </source>
</evidence>
<keyword evidence="1" id="KW-0472">Membrane</keyword>
<accession>A0ABY7GQS1</accession>
<sequence>MNSRNYSRPIGTDVLTKRFWTIWKEEDQNDQEKYLHQLVNQVLAEDLKTRLFAERDERQRNTWKKLTLFHSKITRGSAIALAIVLSATLPGLLVRRVAIFAERFFRASC</sequence>
<keyword evidence="1" id="KW-0812">Transmembrane</keyword>
<organism evidence="2 3">
    <name type="scientific">Methylomonas rapida</name>
    <dbReference type="NCBI Taxonomy" id="2963939"/>
    <lineage>
        <taxon>Bacteria</taxon>
        <taxon>Pseudomonadati</taxon>
        <taxon>Pseudomonadota</taxon>
        <taxon>Gammaproteobacteria</taxon>
        <taxon>Methylococcales</taxon>
        <taxon>Methylococcaceae</taxon>
        <taxon>Methylomonas</taxon>
    </lineage>
</organism>
<evidence type="ECO:0000256" key="1">
    <source>
        <dbReference type="SAM" id="Phobius"/>
    </source>
</evidence>
<evidence type="ECO:0000313" key="3">
    <source>
        <dbReference type="Proteomes" id="UP001162780"/>
    </source>
</evidence>
<protein>
    <submittedName>
        <fullName evidence="2">Uncharacterized protein</fullName>
    </submittedName>
</protein>
<keyword evidence="3" id="KW-1185">Reference proteome</keyword>
<name>A0ABY7GQS1_9GAMM</name>
<dbReference type="Proteomes" id="UP001162780">
    <property type="component" value="Chromosome"/>
</dbReference>
<dbReference type="RefSeq" id="WP_255187766.1">
    <property type="nucleotide sequence ID" value="NZ_CP113517.1"/>
</dbReference>
<dbReference type="EMBL" id="CP113517">
    <property type="protein sequence ID" value="WAR46853.1"/>
    <property type="molecule type" value="Genomic_DNA"/>
</dbReference>
<reference evidence="2" key="1">
    <citation type="submission" date="2022-11" db="EMBL/GenBank/DDBJ databases">
        <title>Methylomonas rapida sp. nov., Carotenoid-Producing Obligate Methanotrophs with High Growth Characteristics and Biotechnological Potential.</title>
        <authorList>
            <person name="Tikhonova E.N."/>
            <person name="Suleimanov R.Z."/>
            <person name="Miroshnikov K."/>
            <person name="Oshkin I.Y."/>
            <person name="Belova S.E."/>
            <person name="Danilova O.V."/>
            <person name="Ashikhmin A."/>
            <person name="Konopkin A."/>
            <person name="But S.Y."/>
            <person name="Khmelenina V.N."/>
            <person name="Kuznetsov N."/>
            <person name="Pimenov N.V."/>
            <person name="Dedysh S.N."/>
        </authorList>
    </citation>
    <scope>NUCLEOTIDE SEQUENCE</scope>
    <source>
        <strain evidence="2">MP1</strain>
    </source>
</reference>
<proteinExistence type="predicted"/>
<feature type="transmembrane region" description="Helical" evidence="1">
    <location>
        <begin position="73"/>
        <end position="94"/>
    </location>
</feature>
<gene>
    <name evidence="2" type="ORF">NM686_010175</name>
</gene>